<dbReference type="GO" id="GO:0005829">
    <property type="term" value="C:cytosol"/>
    <property type="evidence" value="ECO:0007669"/>
    <property type="project" value="TreeGrafter"/>
</dbReference>
<dbReference type="GO" id="GO:0006879">
    <property type="term" value="P:intracellular iron ion homeostasis"/>
    <property type="evidence" value="ECO:0007669"/>
    <property type="project" value="TreeGrafter"/>
</dbReference>
<dbReference type="InterPro" id="IPR004480">
    <property type="entry name" value="Monothiol_GRX-rel"/>
</dbReference>
<dbReference type="GO" id="GO:0046872">
    <property type="term" value="F:metal ion binding"/>
    <property type="evidence" value="ECO:0007669"/>
    <property type="project" value="UniProtKB-KW"/>
</dbReference>
<evidence type="ECO:0000256" key="3">
    <source>
        <dbReference type="ARBA" id="ARBA00023014"/>
    </source>
</evidence>
<dbReference type="InterPro" id="IPR036249">
    <property type="entry name" value="Thioredoxin-like_sf"/>
</dbReference>
<evidence type="ECO:0000256" key="2">
    <source>
        <dbReference type="ARBA" id="ARBA00023004"/>
    </source>
</evidence>
<dbReference type="SUPFAM" id="SSF52833">
    <property type="entry name" value="Thioredoxin-like"/>
    <property type="match status" value="1"/>
</dbReference>
<dbReference type="GO" id="GO:0051536">
    <property type="term" value="F:iron-sulfur cluster binding"/>
    <property type="evidence" value="ECO:0007669"/>
    <property type="project" value="UniProtKB-KW"/>
</dbReference>
<comment type="caution">
    <text evidence="6">The sequence shown here is derived from an EMBL/GenBank/DDBJ whole genome shotgun (WGS) entry which is preliminary data.</text>
</comment>
<keyword evidence="7" id="KW-1185">Reference proteome</keyword>
<reference evidence="6 7" key="1">
    <citation type="journal article" date="2020" name="J. Phycol.">
        <title>Comparative genome analysis reveals Cyanidiococcus gen. nov., a new extremophilic red algal genus sister to Cyanidioschyzon (Cyanidioschyzonaceae, Rhodophyta).</title>
        <authorList>
            <person name="Liu S.-L."/>
            <person name="Chiang Y.-R."/>
            <person name="Yoon H.S."/>
            <person name="Fu H.-Y."/>
        </authorList>
    </citation>
    <scope>NUCLEOTIDE SEQUENCE [LARGE SCALE GENOMIC DNA]</scope>
    <source>
        <strain evidence="6 7">THAL066</strain>
    </source>
</reference>
<evidence type="ECO:0000256" key="4">
    <source>
        <dbReference type="SAM" id="MobiDB-lite"/>
    </source>
</evidence>
<dbReference type="Gene3D" id="3.40.30.10">
    <property type="entry name" value="Glutaredoxin"/>
    <property type="match status" value="1"/>
</dbReference>
<dbReference type="InterPro" id="IPR033658">
    <property type="entry name" value="GRX_PICOT-like"/>
</dbReference>
<dbReference type="Proteomes" id="UP000530660">
    <property type="component" value="Unassembled WGS sequence"/>
</dbReference>
<evidence type="ECO:0000256" key="1">
    <source>
        <dbReference type="ARBA" id="ARBA00022723"/>
    </source>
</evidence>
<dbReference type="PANTHER" id="PTHR10293:SF73">
    <property type="entry name" value="GLUTAREDOXIN-3"/>
    <property type="match status" value="1"/>
</dbReference>
<dbReference type="AlphaFoldDB" id="A0A7J7IPU8"/>
<feature type="region of interest" description="Disordered" evidence="4">
    <location>
        <begin position="1"/>
        <end position="63"/>
    </location>
</feature>
<organism evidence="6 7">
    <name type="scientific">Cyanidiococcus yangmingshanensis</name>
    <dbReference type="NCBI Taxonomy" id="2690220"/>
    <lineage>
        <taxon>Eukaryota</taxon>
        <taxon>Rhodophyta</taxon>
        <taxon>Bangiophyceae</taxon>
        <taxon>Cyanidiales</taxon>
        <taxon>Cyanidiaceae</taxon>
        <taxon>Cyanidiococcus</taxon>
    </lineage>
</organism>
<gene>
    <name evidence="6" type="primary">GLRX3</name>
    <name evidence="6" type="ORF">F1559_000729</name>
</gene>
<dbReference type="PANTHER" id="PTHR10293">
    <property type="entry name" value="GLUTAREDOXIN FAMILY MEMBER"/>
    <property type="match status" value="1"/>
</dbReference>
<keyword evidence="2" id="KW-0408">Iron</keyword>
<dbReference type="InterPro" id="IPR002109">
    <property type="entry name" value="Glutaredoxin"/>
</dbReference>
<dbReference type="NCBIfam" id="TIGR00365">
    <property type="entry name" value="Grx4 family monothiol glutaredoxin"/>
    <property type="match status" value="1"/>
</dbReference>
<protein>
    <submittedName>
        <fullName evidence="6">Glutaredoxin 3</fullName>
    </submittedName>
</protein>
<evidence type="ECO:0000259" key="5">
    <source>
        <dbReference type="Pfam" id="PF00462"/>
    </source>
</evidence>
<proteinExistence type="predicted"/>
<keyword evidence="3" id="KW-0411">Iron-sulfur</keyword>
<feature type="domain" description="Glutaredoxin" evidence="5">
    <location>
        <begin position="186"/>
        <end position="254"/>
    </location>
</feature>
<accession>A0A7J7IPU8</accession>
<dbReference type="CDD" id="cd03028">
    <property type="entry name" value="GRX_PICOT_like"/>
    <property type="match status" value="1"/>
</dbReference>
<dbReference type="PROSITE" id="PS51354">
    <property type="entry name" value="GLUTAREDOXIN_2"/>
    <property type="match status" value="1"/>
</dbReference>
<dbReference type="Pfam" id="PF00462">
    <property type="entry name" value="Glutaredoxin"/>
    <property type="match status" value="1"/>
</dbReference>
<dbReference type="OrthoDB" id="415696at2759"/>
<dbReference type="GO" id="GO:0005634">
    <property type="term" value="C:nucleus"/>
    <property type="evidence" value="ECO:0007669"/>
    <property type="project" value="TreeGrafter"/>
</dbReference>
<sequence length="281" mass="31495">MQRKSHQGLSTEKRTRPRASRSQPGPGHRRSRELSGFASAMDTTTASTVPIPKTDPSRWSLDQPPENPTLLFFFGSEAADVAAASRSVYRALLAQQEQCHPHLDVMCFDVYEQRGTLDKILQKYDVRAVPTVLGFPARAEQPLGRVEGAYPARVGALAEQITSGTLLMESVSVQERIRRMIEKNQVLLFMKGTPDRPRCGFSQQIVQLLLEELELPRSRLATFDVLSDEAIRQGLKEYSQWPTFPQLYIRGELIGGLDVCREMTRSGELAELLAATLETEH</sequence>
<name>A0A7J7IPU8_9RHOD</name>
<keyword evidence="1" id="KW-0479">Metal-binding</keyword>
<evidence type="ECO:0000313" key="6">
    <source>
        <dbReference type="EMBL" id="KAF6004739.1"/>
    </source>
</evidence>
<dbReference type="EMBL" id="VWRR01000002">
    <property type="protein sequence ID" value="KAF6004739.1"/>
    <property type="molecule type" value="Genomic_DNA"/>
</dbReference>
<evidence type="ECO:0000313" key="7">
    <source>
        <dbReference type="Proteomes" id="UP000530660"/>
    </source>
</evidence>